<evidence type="ECO:0000313" key="2">
    <source>
        <dbReference type="Proteomes" id="UP001497535"/>
    </source>
</evidence>
<dbReference type="EMBL" id="CAVMJV010000040">
    <property type="protein sequence ID" value="CAK5080050.1"/>
    <property type="molecule type" value="Genomic_DNA"/>
</dbReference>
<proteinExistence type="predicted"/>
<name>A0ACB0ZPU9_MELEN</name>
<sequence length="52" mass="6056">MENVTAYIDDILVHSEDFESHIETLTNVFNRLEKAGLKLKADKCRFLENKCI</sequence>
<gene>
    <name evidence="1" type="ORF">MENTE1834_LOCUS27200</name>
</gene>
<dbReference type="Proteomes" id="UP001497535">
    <property type="component" value="Unassembled WGS sequence"/>
</dbReference>
<reference evidence="1" key="1">
    <citation type="submission" date="2023-11" db="EMBL/GenBank/DDBJ databases">
        <authorList>
            <person name="Poullet M."/>
        </authorList>
    </citation>
    <scope>NUCLEOTIDE SEQUENCE</scope>
    <source>
        <strain evidence="1">E1834</strain>
    </source>
</reference>
<organism evidence="1 2">
    <name type="scientific">Meloidogyne enterolobii</name>
    <name type="common">Root-knot nematode worm</name>
    <name type="synonym">Meloidogyne mayaguensis</name>
    <dbReference type="NCBI Taxonomy" id="390850"/>
    <lineage>
        <taxon>Eukaryota</taxon>
        <taxon>Metazoa</taxon>
        <taxon>Ecdysozoa</taxon>
        <taxon>Nematoda</taxon>
        <taxon>Chromadorea</taxon>
        <taxon>Rhabditida</taxon>
        <taxon>Tylenchina</taxon>
        <taxon>Tylenchomorpha</taxon>
        <taxon>Tylenchoidea</taxon>
        <taxon>Meloidogynidae</taxon>
        <taxon>Meloidogyninae</taxon>
        <taxon>Meloidogyne</taxon>
    </lineage>
</organism>
<keyword evidence="2" id="KW-1185">Reference proteome</keyword>
<comment type="caution">
    <text evidence="1">The sequence shown here is derived from an EMBL/GenBank/DDBJ whole genome shotgun (WGS) entry which is preliminary data.</text>
</comment>
<protein>
    <submittedName>
        <fullName evidence="1">Uncharacterized protein</fullName>
    </submittedName>
</protein>
<accession>A0ACB0ZPU9</accession>
<evidence type="ECO:0000313" key="1">
    <source>
        <dbReference type="EMBL" id="CAK5080050.1"/>
    </source>
</evidence>